<evidence type="ECO:0000313" key="3">
    <source>
        <dbReference type="WBParaSite" id="MCU_007205-RA"/>
    </source>
</evidence>
<evidence type="ECO:0000313" key="2">
    <source>
        <dbReference type="Proteomes" id="UP000267029"/>
    </source>
</evidence>
<reference evidence="3" key="2">
    <citation type="submission" date="2019-11" db="UniProtKB">
        <authorList>
            <consortium name="WormBaseParasite"/>
        </authorList>
    </citation>
    <scope>IDENTIFICATION</scope>
</reference>
<protein>
    <submittedName>
        <fullName evidence="3">Secreted protein</fullName>
    </submittedName>
</protein>
<reference evidence="1 2" key="1">
    <citation type="submission" date="2018-10" db="EMBL/GenBank/DDBJ databases">
        <authorList>
            <consortium name="Pathogen Informatics"/>
        </authorList>
    </citation>
    <scope>NUCLEOTIDE SEQUENCE [LARGE SCALE GENOMIC DNA]</scope>
</reference>
<proteinExistence type="predicted"/>
<organism evidence="1 2">
    <name type="scientific">Mesocestoides corti</name>
    <name type="common">Flatworm</name>
    <dbReference type="NCBI Taxonomy" id="53468"/>
    <lineage>
        <taxon>Eukaryota</taxon>
        <taxon>Metazoa</taxon>
        <taxon>Spiralia</taxon>
        <taxon>Lophotrochozoa</taxon>
        <taxon>Platyhelminthes</taxon>
        <taxon>Cestoda</taxon>
        <taxon>Eucestoda</taxon>
        <taxon>Cyclophyllidea</taxon>
        <taxon>Mesocestoididae</taxon>
        <taxon>Mesocestoides</taxon>
    </lineage>
</organism>
<sequence length="75" mass="8332">MSKDASVRIPMYIYGLMCITCLTATSDQGLCFYRLVNSARSGVSVWIRECGMAPVESWLRSLFGHLRGWRVGGLG</sequence>
<dbReference type="WBParaSite" id="MCU_007205-RA">
    <property type="protein sequence ID" value="MCU_007205-RA"/>
    <property type="gene ID" value="MCU_007205"/>
</dbReference>
<gene>
    <name evidence="1" type="ORF">MCOS_LOCUS1839</name>
</gene>
<accession>A0A0R3U566</accession>
<name>A0A0R3U566_MESCO</name>
<dbReference type="EMBL" id="UXSR01000258">
    <property type="protein sequence ID" value="VDD75836.1"/>
    <property type="molecule type" value="Genomic_DNA"/>
</dbReference>
<dbReference type="Proteomes" id="UP000267029">
    <property type="component" value="Unassembled WGS sequence"/>
</dbReference>
<dbReference type="AlphaFoldDB" id="A0A0R3U566"/>
<keyword evidence="2" id="KW-1185">Reference proteome</keyword>
<evidence type="ECO:0000313" key="1">
    <source>
        <dbReference type="EMBL" id="VDD75836.1"/>
    </source>
</evidence>